<sequence>MSHQPETTSTHIPESSGTTVAQLAAVPPELERLIESSPLVPLQRTNQHQSEGEEQALESHEVIELQSFSERKTWIEEKIKFLELMPPIEVFVGLEAVKSSAEEVPGLPTRAELQRWLAEHDAIEKETEIFDTGELAKLRQLTKGASAKNMALVPSATQRNLSPEDTDVIELTLTTIYALDKLLHLLRNRSENLELLGIRITWEEHRTGAWVDRRHLIGDLATFLSSRARWSPSVYDELATPPSEEQPTLRRRGSMASIASSIGSESSVNSAAFSRSTRFKMAEILSRDAAQLTGRVTSLKHGKITAAGKVLDKLIDQARKPVPDELLDEQDRLEEKGIAEMETISKFVMNVIMQWRKADEIYVETMKDQTAAQNLLEEIEIAKLHHPTTRQGASFVSRADAILKRLVMRNNLSVSANSIPMPEHPLFGDQQESNASLLRFLSSEVSSAISVARKVDTLAKDYRATCEAVKRAETLSTSAHDLITTFTTVIDKLSNGVSSGEADGDGKPPVLSSEACLDPSHHSVFLALLPSILESHSQANDSTSTLLRTSGSILATLDFAGIDPNFRPGAVATLNDLSAHQEQAQLVVNDVIARTTRLREARKVWTSLSDCHREVEGVRRRLWEAVEKRQLKETSPSHSPRRSTGSGNVSVPEVEKQLEKIEAQFTRDVDLPLRSLQSTLETPVNTWITEHIANYGAFIASTRQIIPLLGSLDKQADAVSTLRTEFEGLHRRIEAMKAQIHSDIDDLLATRLANGNVSPHAMRIQESREKIEADVHVFIDNLPSRLPFISRHPDSYHVSTFFTEQRFSLDEPQLDEFSHPTKMQLPFSLADHDNVRRTQGNGFVMTLNGGLEGLSQDQAHFNLARLAKEIDTRLQAVNRDIGDVEDEIREMTEQFEEIVKTEDPLKHLVALSQDLEEALVAHRGRIAKSIKELQDTLGQMGKGEGVRDLAIREGLQTSRSKAITSAEAKFHGWREDALDLQNTIKDAIDAEQDRLERLKVEEEQRQEAQRLRLIAEEKERVRLEKERQEAEERQRLEELRLKEEQEREAERQRLAAEEAERQRIERERLEREEQERQEALRLAEAKRLEEEQARLAAEEAERARLEREKAEMEEKLRVVEEQLAAERQLQAEKERASAAEAERLRLEAEEKERLRVEAEKQAEIDIREAVEKERARADKERRAMIKEDVFGLRIAPSLSQEGRTPELSDLQTRILALRKRLRAVSMEGILRPPKTATQLPSQDVLLKVVTDLTQITAEVDRLPTSVEDPSIDAELRSLRTEVEASAEWVRRLKNLASLSDALQLCDAALSDLLEHIDSYPECPSVLASPHRSALDAAPEEQMIARIAYTKGVIEAMSSKFSSVSDDVRAIAEKNRIMQTWADLEEMGLEKIGRRSRPVSSTSSRASSGRDSIVSVVSGSAGRPGSKKTNGYGRLSIGGAPSTRGRHLAPGGGTPRRAVSGEQPLSRMVVTQQTRPASQMSTSSNRQSFGAISASIYNTTFASRQRTTSLTASPSKTPTAKKPAGVPSRARAQTNQNQRSVSPSDSNHSRSGHGTNSRSSTSMSTWSRAPRNSLSSMLPPGLGDLKTPPKRSTPPKKPPVPRKKYVADPKHKLDVAVGDVVNRLPVAINIEGVLDTWKDQSGKYWIGDLDPKLCFCRILRSRTVMVRVGGGWQELSKFIQDHFAESFRLLPESPPRPGGPEERWISSATLLESAEAEDTFPAPPRTPEPTGPYLPSFALSTPSGQSPRSLKSSPSLKGSPLTPLQFMRRADPEMLRPATPSKAPLSRARSPNPNPNPNIHAPIRTSVWRP</sequence>
<protein>
    <submittedName>
        <fullName evidence="1">Uncharacterized protein</fullName>
    </submittedName>
</protein>
<evidence type="ECO:0000313" key="1">
    <source>
        <dbReference type="EMBL" id="TFK76178.1"/>
    </source>
</evidence>
<keyword evidence="2" id="KW-1185">Reference proteome</keyword>
<reference evidence="1 2" key="1">
    <citation type="journal article" date="2019" name="Nat. Ecol. Evol.">
        <title>Megaphylogeny resolves global patterns of mushroom evolution.</title>
        <authorList>
            <person name="Varga T."/>
            <person name="Krizsan K."/>
            <person name="Foldi C."/>
            <person name="Dima B."/>
            <person name="Sanchez-Garcia M."/>
            <person name="Sanchez-Ramirez S."/>
            <person name="Szollosi G.J."/>
            <person name="Szarkandi J.G."/>
            <person name="Papp V."/>
            <person name="Albert L."/>
            <person name="Andreopoulos W."/>
            <person name="Angelini C."/>
            <person name="Antonin V."/>
            <person name="Barry K.W."/>
            <person name="Bougher N.L."/>
            <person name="Buchanan P."/>
            <person name="Buyck B."/>
            <person name="Bense V."/>
            <person name="Catcheside P."/>
            <person name="Chovatia M."/>
            <person name="Cooper J."/>
            <person name="Damon W."/>
            <person name="Desjardin D."/>
            <person name="Finy P."/>
            <person name="Geml J."/>
            <person name="Haridas S."/>
            <person name="Hughes K."/>
            <person name="Justo A."/>
            <person name="Karasinski D."/>
            <person name="Kautmanova I."/>
            <person name="Kiss B."/>
            <person name="Kocsube S."/>
            <person name="Kotiranta H."/>
            <person name="LaButti K.M."/>
            <person name="Lechner B.E."/>
            <person name="Liimatainen K."/>
            <person name="Lipzen A."/>
            <person name="Lukacs Z."/>
            <person name="Mihaltcheva S."/>
            <person name="Morgado L.N."/>
            <person name="Niskanen T."/>
            <person name="Noordeloos M.E."/>
            <person name="Ohm R.A."/>
            <person name="Ortiz-Santana B."/>
            <person name="Ovrebo C."/>
            <person name="Racz N."/>
            <person name="Riley R."/>
            <person name="Savchenko A."/>
            <person name="Shiryaev A."/>
            <person name="Soop K."/>
            <person name="Spirin V."/>
            <person name="Szebenyi C."/>
            <person name="Tomsovsky M."/>
            <person name="Tulloss R.E."/>
            <person name="Uehling J."/>
            <person name="Grigoriev I.V."/>
            <person name="Vagvolgyi C."/>
            <person name="Papp T."/>
            <person name="Martin F.M."/>
            <person name="Miettinen O."/>
            <person name="Hibbett D.S."/>
            <person name="Nagy L.G."/>
        </authorList>
    </citation>
    <scope>NUCLEOTIDE SEQUENCE [LARGE SCALE GENOMIC DNA]</scope>
    <source>
        <strain evidence="1 2">NL-1719</strain>
    </source>
</reference>
<evidence type="ECO:0000313" key="2">
    <source>
        <dbReference type="Proteomes" id="UP000308600"/>
    </source>
</evidence>
<organism evidence="1 2">
    <name type="scientific">Pluteus cervinus</name>
    <dbReference type="NCBI Taxonomy" id="181527"/>
    <lineage>
        <taxon>Eukaryota</taxon>
        <taxon>Fungi</taxon>
        <taxon>Dikarya</taxon>
        <taxon>Basidiomycota</taxon>
        <taxon>Agaricomycotina</taxon>
        <taxon>Agaricomycetes</taxon>
        <taxon>Agaricomycetidae</taxon>
        <taxon>Agaricales</taxon>
        <taxon>Pluteineae</taxon>
        <taxon>Pluteaceae</taxon>
        <taxon>Pluteus</taxon>
    </lineage>
</organism>
<accession>A0ACD3BCW4</accession>
<proteinExistence type="predicted"/>
<gene>
    <name evidence="1" type="ORF">BDN72DRAFT_853157</name>
</gene>
<dbReference type="Proteomes" id="UP000308600">
    <property type="component" value="Unassembled WGS sequence"/>
</dbReference>
<name>A0ACD3BCW4_9AGAR</name>
<dbReference type="EMBL" id="ML208261">
    <property type="protein sequence ID" value="TFK76178.1"/>
    <property type="molecule type" value="Genomic_DNA"/>
</dbReference>